<protein>
    <submittedName>
        <fullName evidence="2">GDSL lipase/esterase</fullName>
    </submittedName>
</protein>
<dbReference type="Proteomes" id="UP000305067">
    <property type="component" value="Unassembled WGS sequence"/>
</dbReference>
<dbReference type="OrthoDB" id="1600564at2759"/>
<dbReference type="GO" id="GO:0016788">
    <property type="term" value="F:hydrolase activity, acting on ester bonds"/>
    <property type="evidence" value="ECO:0007669"/>
    <property type="project" value="InterPro"/>
</dbReference>
<dbReference type="Pfam" id="PF00657">
    <property type="entry name" value="Lipase_GDSL"/>
    <property type="match status" value="1"/>
</dbReference>
<dbReference type="AlphaFoldDB" id="A0A5C3QL76"/>
<sequence>MKNLVVFGDSYSDVNYVWDGGLPWPAYVQKYSDVKVFPYATSGGTCSNKIIEKPYPSVFEHQFPQYLEDKRSGKTNPPIKDTLFTLWIGTNDIGVGGLLDTSGALPGGSTLVDTSACVAHWVESMYDNGARNFLIHNIVPLENNILYSADTYPNFFWTGDHNATHWNLEIRQLAETSNALTSLMLTELAPRLKDAHIGLFDSHALFRDILAKPSVYLNGTGPMELRQPAKRCEYKPNVDVATAKPVCTLVPASDADNHVWYDELHPSEQVNRVIAREIVRVTSGQSSTWTRWIL</sequence>
<accession>A0A5C3QL76</accession>
<dbReference type="SUPFAM" id="SSF52266">
    <property type="entry name" value="SGNH hydrolase"/>
    <property type="match status" value="1"/>
</dbReference>
<reference evidence="2 3" key="1">
    <citation type="journal article" date="2019" name="Nat. Ecol. Evol.">
        <title>Megaphylogeny resolves global patterns of mushroom evolution.</title>
        <authorList>
            <person name="Varga T."/>
            <person name="Krizsan K."/>
            <person name="Foldi C."/>
            <person name="Dima B."/>
            <person name="Sanchez-Garcia M."/>
            <person name="Sanchez-Ramirez S."/>
            <person name="Szollosi G.J."/>
            <person name="Szarkandi J.G."/>
            <person name="Papp V."/>
            <person name="Albert L."/>
            <person name="Andreopoulos W."/>
            <person name="Angelini C."/>
            <person name="Antonin V."/>
            <person name="Barry K.W."/>
            <person name="Bougher N.L."/>
            <person name="Buchanan P."/>
            <person name="Buyck B."/>
            <person name="Bense V."/>
            <person name="Catcheside P."/>
            <person name="Chovatia M."/>
            <person name="Cooper J."/>
            <person name="Damon W."/>
            <person name="Desjardin D."/>
            <person name="Finy P."/>
            <person name="Geml J."/>
            <person name="Haridas S."/>
            <person name="Hughes K."/>
            <person name="Justo A."/>
            <person name="Karasinski D."/>
            <person name="Kautmanova I."/>
            <person name="Kiss B."/>
            <person name="Kocsube S."/>
            <person name="Kotiranta H."/>
            <person name="LaButti K.M."/>
            <person name="Lechner B.E."/>
            <person name="Liimatainen K."/>
            <person name="Lipzen A."/>
            <person name="Lukacs Z."/>
            <person name="Mihaltcheva S."/>
            <person name="Morgado L.N."/>
            <person name="Niskanen T."/>
            <person name="Noordeloos M.E."/>
            <person name="Ohm R.A."/>
            <person name="Ortiz-Santana B."/>
            <person name="Ovrebo C."/>
            <person name="Racz N."/>
            <person name="Riley R."/>
            <person name="Savchenko A."/>
            <person name="Shiryaev A."/>
            <person name="Soop K."/>
            <person name="Spirin V."/>
            <person name="Szebenyi C."/>
            <person name="Tomsovsky M."/>
            <person name="Tulloss R.E."/>
            <person name="Uehling J."/>
            <person name="Grigoriev I.V."/>
            <person name="Vagvolgyi C."/>
            <person name="Papp T."/>
            <person name="Martin F.M."/>
            <person name="Miettinen O."/>
            <person name="Hibbett D.S."/>
            <person name="Nagy L.G."/>
        </authorList>
    </citation>
    <scope>NUCLEOTIDE SEQUENCE [LARGE SCALE GENOMIC DNA]</scope>
    <source>
        <strain evidence="2 3">CBS 309.79</strain>
    </source>
</reference>
<dbReference type="InterPro" id="IPR036514">
    <property type="entry name" value="SGNH_hydro_sf"/>
</dbReference>
<evidence type="ECO:0000256" key="1">
    <source>
        <dbReference type="ARBA" id="ARBA00022801"/>
    </source>
</evidence>
<gene>
    <name evidence="2" type="ORF">BDV98DRAFT_506216</name>
</gene>
<name>A0A5C3QL76_9AGAR</name>
<dbReference type="PANTHER" id="PTHR45648:SF22">
    <property type="entry name" value="GDSL LIPASE_ACYLHYDROLASE FAMILY PROTEIN (AFU_ORTHOLOGUE AFUA_4G14700)"/>
    <property type="match status" value="1"/>
</dbReference>
<dbReference type="EMBL" id="ML178823">
    <property type="protein sequence ID" value="TFL01910.1"/>
    <property type="molecule type" value="Genomic_DNA"/>
</dbReference>
<keyword evidence="1" id="KW-0378">Hydrolase</keyword>
<keyword evidence="3" id="KW-1185">Reference proteome</keyword>
<dbReference type="PANTHER" id="PTHR45648">
    <property type="entry name" value="GDSL LIPASE/ACYLHYDROLASE FAMILY PROTEIN (AFU_ORTHOLOGUE AFUA_4G14700)"/>
    <property type="match status" value="1"/>
</dbReference>
<dbReference type="Gene3D" id="3.40.50.1110">
    <property type="entry name" value="SGNH hydrolase"/>
    <property type="match status" value="1"/>
</dbReference>
<organism evidence="2 3">
    <name type="scientific">Pterulicium gracile</name>
    <dbReference type="NCBI Taxonomy" id="1884261"/>
    <lineage>
        <taxon>Eukaryota</taxon>
        <taxon>Fungi</taxon>
        <taxon>Dikarya</taxon>
        <taxon>Basidiomycota</taxon>
        <taxon>Agaricomycotina</taxon>
        <taxon>Agaricomycetes</taxon>
        <taxon>Agaricomycetidae</taxon>
        <taxon>Agaricales</taxon>
        <taxon>Pleurotineae</taxon>
        <taxon>Pterulaceae</taxon>
        <taxon>Pterulicium</taxon>
    </lineage>
</organism>
<evidence type="ECO:0000313" key="2">
    <source>
        <dbReference type="EMBL" id="TFL01910.1"/>
    </source>
</evidence>
<dbReference type="InterPro" id="IPR001087">
    <property type="entry name" value="GDSL"/>
</dbReference>
<evidence type="ECO:0000313" key="3">
    <source>
        <dbReference type="Proteomes" id="UP000305067"/>
    </source>
</evidence>
<proteinExistence type="predicted"/>
<dbReference type="STRING" id="1884261.A0A5C3QL76"/>
<dbReference type="InterPro" id="IPR051058">
    <property type="entry name" value="GDSL_Est/Lipase"/>
</dbReference>